<comment type="caution">
    <text evidence="1">The sequence shown here is derived from an EMBL/GenBank/DDBJ whole genome shotgun (WGS) entry which is preliminary data.</text>
</comment>
<sequence length="47" mass="5502">MLNKITRIPGLETCLIIQPVGHIIQITTLQNHLCLTTTEYMRYKIKF</sequence>
<dbReference type="Proteomes" id="UP000249610">
    <property type="component" value="Unassembled WGS sequence"/>
</dbReference>
<dbReference type="EMBL" id="QLLK01000003">
    <property type="protein sequence ID" value="RAI92088.1"/>
    <property type="molecule type" value="Genomic_DNA"/>
</dbReference>
<evidence type="ECO:0000313" key="2">
    <source>
        <dbReference type="Proteomes" id="UP000249610"/>
    </source>
</evidence>
<keyword evidence="2" id="KW-1185">Reference proteome</keyword>
<gene>
    <name evidence="1" type="ORF">LV83_01316</name>
</gene>
<reference evidence="1 2" key="1">
    <citation type="submission" date="2018-06" db="EMBL/GenBank/DDBJ databases">
        <title>Genomic Encyclopedia of Archaeal and Bacterial Type Strains, Phase II (KMG-II): from individual species to whole genera.</title>
        <authorList>
            <person name="Goeker M."/>
        </authorList>
    </citation>
    <scope>NUCLEOTIDE SEQUENCE [LARGE SCALE GENOMIC DNA]</scope>
    <source>
        <strain evidence="1 2">DSM 23446</strain>
    </source>
</reference>
<protein>
    <submittedName>
        <fullName evidence="1">Uncharacterized protein</fullName>
    </submittedName>
</protein>
<proteinExistence type="predicted"/>
<organism evidence="1 2">
    <name type="scientific">Algoriphagus yeomjeoni</name>
    <dbReference type="NCBI Taxonomy" id="291403"/>
    <lineage>
        <taxon>Bacteria</taxon>
        <taxon>Pseudomonadati</taxon>
        <taxon>Bacteroidota</taxon>
        <taxon>Cytophagia</taxon>
        <taxon>Cytophagales</taxon>
        <taxon>Cyclobacteriaceae</taxon>
        <taxon>Algoriphagus</taxon>
    </lineage>
</organism>
<dbReference type="AlphaFoldDB" id="A0A327PIU7"/>
<evidence type="ECO:0000313" key="1">
    <source>
        <dbReference type="EMBL" id="RAI92088.1"/>
    </source>
</evidence>
<accession>A0A327PIU7</accession>
<name>A0A327PIU7_9BACT</name>